<evidence type="ECO:0000259" key="2">
    <source>
        <dbReference type="Pfam" id="PF14219"/>
    </source>
</evidence>
<dbReference type="AlphaFoldDB" id="A0A9X2JVA6"/>
<organism evidence="3 4">
    <name type="scientific">Promicromonospora thailandica</name>
    <dbReference type="NCBI Taxonomy" id="765201"/>
    <lineage>
        <taxon>Bacteria</taxon>
        <taxon>Bacillati</taxon>
        <taxon>Actinomycetota</taxon>
        <taxon>Actinomycetes</taxon>
        <taxon>Micrococcales</taxon>
        <taxon>Promicromonosporaceae</taxon>
        <taxon>Promicromonospora</taxon>
    </lineage>
</organism>
<evidence type="ECO:0000256" key="1">
    <source>
        <dbReference type="SAM" id="Phobius"/>
    </source>
</evidence>
<dbReference type="InterPro" id="IPR025565">
    <property type="entry name" value="DUF4328"/>
</dbReference>
<accession>A0A9X2JVA6</accession>
<dbReference type="EMBL" id="JAMTCS010000003">
    <property type="protein sequence ID" value="MCP2263883.1"/>
    <property type="molecule type" value="Genomic_DNA"/>
</dbReference>
<name>A0A9X2JVA6_9MICO</name>
<proteinExistence type="predicted"/>
<comment type="caution">
    <text evidence="3">The sequence shown here is derived from an EMBL/GenBank/DDBJ whole genome shotgun (WGS) entry which is preliminary data.</text>
</comment>
<keyword evidence="1" id="KW-0472">Membrane</keyword>
<reference evidence="3" key="1">
    <citation type="submission" date="2022-06" db="EMBL/GenBank/DDBJ databases">
        <title>Genomic Encyclopedia of Archaeal and Bacterial Type Strains, Phase II (KMG-II): from individual species to whole genera.</title>
        <authorList>
            <person name="Goeker M."/>
        </authorList>
    </citation>
    <scope>NUCLEOTIDE SEQUENCE</scope>
    <source>
        <strain evidence="3">DSM 26652</strain>
    </source>
</reference>
<evidence type="ECO:0000313" key="3">
    <source>
        <dbReference type="EMBL" id="MCP2263883.1"/>
    </source>
</evidence>
<feature type="transmembrane region" description="Helical" evidence="1">
    <location>
        <begin position="135"/>
        <end position="159"/>
    </location>
</feature>
<feature type="domain" description="DUF4328" evidence="2">
    <location>
        <begin position="54"/>
        <end position="180"/>
    </location>
</feature>
<dbReference type="RefSeq" id="WP_253833687.1">
    <property type="nucleotide sequence ID" value="NZ_JAMTCS010000003.1"/>
</dbReference>
<protein>
    <recommendedName>
        <fullName evidence="2">DUF4328 domain-containing protein</fullName>
    </recommendedName>
</protein>
<keyword evidence="4" id="KW-1185">Reference proteome</keyword>
<feature type="transmembrane region" description="Helical" evidence="1">
    <location>
        <begin position="165"/>
        <end position="186"/>
    </location>
</feature>
<dbReference type="Pfam" id="PF14219">
    <property type="entry name" value="DUF4328"/>
    <property type="match status" value="1"/>
</dbReference>
<gene>
    <name evidence="3" type="ORF">APR03_001219</name>
</gene>
<feature type="transmembrane region" description="Helical" evidence="1">
    <location>
        <begin position="20"/>
        <end position="41"/>
    </location>
</feature>
<feature type="transmembrane region" description="Helical" evidence="1">
    <location>
        <begin position="53"/>
        <end position="78"/>
    </location>
</feature>
<evidence type="ECO:0000313" key="4">
    <source>
        <dbReference type="Proteomes" id="UP001139493"/>
    </source>
</evidence>
<feature type="transmembrane region" description="Helical" evidence="1">
    <location>
        <begin position="98"/>
        <end position="115"/>
    </location>
</feature>
<keyword evidence="1" id="KW-1133">Transmembrane helix</keyword>
<dbReference type="Proteomes" id="UP001139493">
    <property type="component" value="Unassembled WGS sequence"/>
</dbReference>
<sequence>MSLHPPAAAPPLTVPRGAGTVVTLACVVTGLQLVAFVVALASATRGDGVPSPAAVTLTDLPLALVQVAAGIVTCTWLWRSRQLAVAVDPGAPHVRDAVWVWLGWVVPVVAWWFPYQVVRDIREATVRDPADRGGLWWGAWLVTSWVSSVSVYGVAFVVGGVAGPALLPVLEGIVLVAMGLALWGWVEIVREIHVAQRQWVSSASATAPPA</sequence>
<keyword evidence="1" id="KW-0812">Transmembrane</keyword>